<protein>
    <recommendedName>
        <fullName evidence="5">Miraculin</fullName>
    </recommendedName>
</protein>
<evidence type="ECO:0008006" key="5">
    <source>
        <dbReference type="Google" id="ProtNLM"/>
    </source>
</evidence>
<dbReference type="Pfam" id="PF00197">
    <property type="entry name" value="Kunitz_legume"/>
    <property type="match status" value="1"/>
</dbReference>
<organism evidence="3 4">
    <name type="scientific">Tagetes erecta</name>
    <name type="common">African marigold</name>
    <dbReference type="NCBI Taxonomy" id="13708"/>
    <lineage>
        <taxon>Eukaryota</taxon>
        <taxon>Viridiplantae</taxon>
        <taxon>Streptophyta</taxon>
        <taxon>Embryophyta</taxon>
        <taxon>Tracheophyta</taxon>
        <taxon>Spermatophyta</taxon>
        <taxon>Magnoliopsida</taxon>
        <taxon>eudicotyledons</taxon>
        <taxon>Gunneridae</taxon>
        <taxon>Pentapetalae</taxon>
        <taxon>asterids</taxon>
        <taxon>campanulids</taxon>
        <taxon>Asterales</taxon>
        <taxon>Asteraceae</taxon>
        <taxon>Asteroideae</taxon>
        <taxon>Heliantheae alliance</taxon>
        <taxon>Tageteae</taxon>
        <taxon>Tagetes</taxon>
    </lineage>
</organism>
<dbReference type="PRINTS" id="PR00291">
    <property type="entry name" value="KUNITZINHBTR"/>
</dbReference>
<dbReference type="InterPro" id="IPR011065">
    <property type="entry name" value="Kunitz_inhibitor_STI-like_sf"/>
</dbReference>
<keyword evidence="4" id="KW-1185">Reference proteome</keyword>
<evidence type="ECO:0000256" key="2">
    <source>
        <dbReference type="SAM" id="SignalP"/>
    </source>
</evidence>
<evidence type="ECO:0000313" key="3">
    <source>
        <dbReference type="EMBL" id="KAK1438695.1"/>
    </source>
</evidence>
<dbReference type="InterPro" id="IPR002160">
    <property type="entry name" value="Prot_inh_Kunz-lg"/>
</dbReference>
<dbReference type="CDD" id="cd23375">
    <property type="entry name" value="beta-trefoil_STI_VvMLP-like"/>
    <property type="match status" value="1"/>
</dbReference>
<evidence type="ECO:0000256" key="1">
    <source>
        <dbReference type="ARBA" id="ARBA00005440"/>
    </source>
</evidence>
<keyword evidence="2" id="KW-0732">Signal</keyword>
<sequence length="202" mass="22292">MRAGILFSLAFFLCVFKVNSAPDPVLDVYWKKLRTGVEYIVMPTAQVGERGGIILGAMGNKTCPAGVAQLRTNEYGHPLTITPVNPKKGNPKKGVIRLSTDVNIKFSGSTICHESTVWKLEYDTAMRQYAVMVGGVKGNPGPETLDNWFKIEKTNNGYKFVYCPSVCTYCKVMCRNVGIVVDENGLQRLALSDDPLSVIFYP</sequence>
<dbReference type="SUPFAM" id="SSF50386">
    <property type="entry name" value="STI-like"/>
    <property type="match status" value="1"/>
</dbReference>
<dbReference type="AlphaFoldDB" id="A0AAD8LA96"/>
<comment type="similarity">
    <text evidence="1">Belongs to the protease inhibitor I3 (leguminous Kunitz-type inhibitor) family.</text>
</comment>
<dbReference type="Proteomes" id="UP001229421">
    <property type="component" value="Unassembled WGS sequence"/>
</dbReference>
<reference evidence="3" key="1">
    <citation type="journal article" date="2023" name="bioRxiv">
        <title>Improved chromosome-level genome assembly for marigold (Tagetes erecta).</title>
        <authorList>
            <person name="Jiang F."/>
            <person name="Yuan L."/>
            <person name="Wang S."/>
            <person name="Wang H."/>
            <person name="Xu D."/>
            <person name="Wang A."/>
            <person name="Fan W."/>
        </authorList>
    </citation>
    <scope>NUCLEOTIDE SEQUENCE</scope>
    <source>
        <strain evidence="3">WSJ</strain>
        <tissue evidence="3">Leaf</tissue>
    </source>
</reference>
<proteinExistence type="inferred from homology"/>
<comment type="caution">
    <text evidence="3">The sequence shown here is derived from an EMBL/GenBank/DDBJ whole genome shotgun (WGS) entry which is preliminary data.</text>
</comment>
<name>A0AAD8LA96_TARER</name>
<dbReference type="PANTHER" id="PTHR33107">
    <property type="entry name" value="KUNITZ TRYPSIN INHIBITOR 2"/>
    <property type="match status" value="1"/>
</dbReference>
<dbReference type="EMBL" id="JAUHHV010000001">
    <property type="protein sequence ID" value="KAK1438695.1"/>
    <property type="molecule type" value="Genomic_DNA"/>
</dbReference>
<dbReference type="SMART" id="SM00452">
    <property type="entry name" value="STI"/>
    <property type="match status" value="1"/>
</dbReference>
<dbReference type="GO" id="GO:0004866">
    <property type="term" value="F:endopeptidase inhibitor activity"/>
    <property type="evidence" value="ECO:0007669"/>
    <property type="project" value="InterPro"/>
</dbReference>
<feature type="signal peptide" evidence="2">
    <location>
        <begin position="1"/>
        <end position="20"/>
    </location>
</feature>
<accession>A0AAD8LA96</accession>
<dbReference type="Gene3D" id="2.80.10.50">
    <property type="match status" value="1"/>
</dbReference>
<dbReference type="PANTHER" id="PTHR33107:SF87">
    <property type="entry name" value="21 KDA SEED PROTEIN-RELATED"/>
    <property type="match status" value="1"/>
</dbReference>
<feature type="chain" id="PRO_5042073885" description="Miraculin" evidence="2">
    <location>
        <begin position="21"/>
        <end position="202"/>
    </location>
</feature>
<evidence type="ECO:0000313" key="4">
    <source>
        <dbReference type="Proteomes" id="UP001229421"/>
    </source>
</evidence>
<gene>
    <name evidence="3" type="ORF">QVD17_04505</name>
</gene>